<accession>A0A9P7K2B5</accession>
<keyword evidence="3" id="KW-1185">Reference proteome</keyword>
<reference evidence="2" key="1">
    <citation type="submission" date="2021-02" db="EMBL/GenBank/DDBJ databases">
        <authorList>
            <person name="Nieuwenhuis M."/>
            <person name="Van De Peppel L.J.J."/>
        </authorList>
    </citation>
    <scope>NUCLEOTIDE SEQUENCE</scope>
    <source>
        <strain evidence="2">D49</strain>
    </source>
</reference>
<dbReference type="OrthoDB" id="2755811at2759"/>
<sequence length="191" mass="21043">MGKEAISILTNIFERDEMSKDEIIDWAKERRGGPIDTFRWLYADPDGPEGEKGAFLSDILLQIFGYHHKQVSGAKKDYGLPIGGLALCTPAMECAALELWSTGELPKPSRKRDSYDPMVLESSSSKKASPAMVSRGNDWVARTAGYTALTKGLDPVEHWLLIFELAETEVALISTTLPEPDAMQARANLSL</sequence>
<evidence type="ECO:0000256" key="1">
    <source>
        <dbReference type="SAM" id="MobiDB-lite"/>
    </source>
</evidence>
<feature type="region of interest" description="Disordered" evidence="1">
    <location>
        <begin position="106"/>
        <end position="130"/>
    </location>
</feature>
<dbReference type="EMBL" id="JABCKI010007062">
    <property type="protein sequence ID" value="KAG5633780.1"/>
    <property type="molecule type" value="Genomic_DNA"/>
</dbReference>
<evidence type="ECO:0000313" key="2">
    <source>
        <dbReference type="EMBL" id="KAG5633780.1"/>
    </source>
</evidence>
<gene>
    <name evidence="2" type="ORF">H0H81_005293</name>
</gene>
<proteinExistence type="predicted"/>
<reference evidence="2" key="2">
    <citation type="submission" date="2021-10" db="EMBL/GenBank/DDBJ databases">
        <title>Phylogenomics reveals ancestral predisposition of the termite-cultivated fungus Termitomyces towards a domesticated lifestyle.</title>
        <authorList>
            <person name="Auxier B."/>
            <person name="Grum-Grzhimaylo A."/>
            <person name="Cardenas M.E."/>
            <person name="Lodge J.D."/>
            <person name="Laessoe T."/>
            <person name="Pedersen O."/>
            <person name="Smith M.E."/>
            <person name="Kuyper T.W."/>
            <person name="Franco-Molano E.A."/>
            <person name="Baroni T.J."/>
            <person name="Aanen D.K."/>
        </authorList>
    </citation>
    <scope>NUCLEOTIDE SEQUENCE</scope>
    <source>
        <strain evidence="2">D49</strain>
    </source>
</reference>
<feature type="non-terminal residue" evidence="2">
    <location>
        <position position="191"/>
    </location>
</feature>
<dbReference type="Proteomes" id="UP000717328">
    <property type="component" value="Unassembled WGS sequence"/>
</dbReference>
<comment type="caution">
    <text evidence="2">The sequence shown here is derived from an EMBL/GenBank/DDBJ whole genome shotgun (WGS) entry which is preliminary data.</text>
</comment>
<dbReference type="AlphaFoldDB" id="A0A9P7K2B5"/>
<name>A0A9P7K2B5_9AGAR</name>
<protein>
    <submittedName>
        <fullName evidence="2">Uncharacterized protein</fullName>
    </submittedName>
</protein>
<evidence type="ECO:0000313" key="3">
    <source>
        <dbReference type="Proteomes" id="UP000717328"/>
    </source>
</evidence>
<organism evidence="2 3">
    <name type="scientific">Sphagnurus paluster</name>
    <dbReference type="NCBI Taxonomy" id="117069"/>
    <lineage>
        <taxon>Eukaryota</taxon>
        <taxon>Fungi</taxon>
        <taxon>Dikarya</taxon>
        <taxon>Basidiomycota</taxon>
        <taxon>Agaricomycotina</taxon>
        <taxon>Agaricomycetes</taxon>
        <taxon>Agaricomycetidae</taxon>
        <taxon>Agaricales</taxon>
        <taxon>Tricholomatineae</taxon>
        <taxon>Lyophyllaceae</taxon>
        <taxon>Sphagnurus</taxon>
    </lineage>
</organism>